<reference evidence="1 2" key="1">
    <citation type="submission" date="2015-04" db="EMBL/GenBank/DDBJ databases">
        <title>Comparative genomics of rhizobia nodulating Arachis hypogaea in China.</title>
        <authorList>
            <person name="Li Y."/>
        </authorList>
    </citation>
    <scope>NUCLEOTIDE SEQUENCE [LARGE SCALE GENOMIC DNA]</scope>
    <source>
        <strain evidence="1 2">CCBAU 51787</strain>
    </source>
</reference>
<dbReference type="EMBL" id="LBJM01000014">
    <property type="protein sequence ID" value="RXH41642.1"/>
    <property type="molecule type" value="Genomic_DNA"/>
</dbReference>
<protein>
    <submittedName>
        <fullName evidence="1">Uncharacterized protein</fullName>
    </submittedName>
</protein>
<organism evidence="1 2">
    <name type="scientific">Bradyrhizobium zhanjiangense</name>
    <dbReference type="NCBI Taxonomy" id="1325107"/>
    <lineage>
        <taxon>Bacteria</taxon>
        <taxon>Pseudomonadati</taxon>
        <taxon>Pseudomonadota</taxon>
        <taxon>Alphaproteobacteria</taxon>
        <taxon>Hyphomicrobiales</taxon>
        <taxon>Nitrobacteraceae</taxon>
        <taxon>Bradyrhizobium</taxon>
    </lineage>
</organism>
<proteinExistence type="predicted"/>
<dbReference type="Proteomes" id="UP000290565">
    <property type="component" value="Unassembled WGS sequence"/>
</dbReference>
<accession>A0A4Q0SQD8</accession>
<name>A0A4Q0SQD8_9BRAD</name>
<comment type="caution">
    <text evidence="1">The sequence shown here is derived from an EMBL/GenBank/DDBJ whole genome shotgun (WGS) entry which is preliminary data.</text>
</comment>
<dbReference type="AlphaFoldDB" id="A0A4Q0SQD8"/>
<gene>
    <name evidence="1" type="ORF">XH94_06530</name>
</gene>
<sequence length="86" mass="9616">MFAENWFRCGRFVGLQRGLRLDLHACGGAGAPCVLQRASLMVRRSQHKGTGEQFRAGVKFAVERCWLELRLRNLRPADGGADLMAQ</sequence>
<evidence type="ECO:0000313" key="1">
    <source>
        <dbReference type="EMBL" id="RXH41642.1"/>
    </source>
</evidence>
<evidence type="ECO:0000313" key="2">
    <source>
        <dbReference type="Proteomes" id="UP000290565"/>
    </source>
</evidence>